<dbReference type="Proteomes" id="UP000437017">
    <property type="component" value="Unassembled WGS sequence"/>
</dbReference>
<protein>
    <submittedName>
        <fullName evidence="2">Uncharacterized protein</fullName>
    </submittedName>
</protein>
<dbReference type="AlphaFoldDB" id="A0A643BPB0"/>
<reference evidence="2 3" key="1">
    <citation type="journal article" date="2019" name="PLoS ONE">
        <title>Genomic analyses reveal an absence of contemporary introgressive admixture between fin whales and blue whales, despite known hybrids.</title>
        <authorList>
            <person name="Westbury M.V."/>
            <person name="Petersen B."/>
            <person name="Lorenzen E.D."/>
        </authorList>
    </citation>
    <scope>NUCLEOTIDE SEQUENCE [LARGE SCALE GENOMIC DNA]</scope>
    <source>
        <strain evidence="2">FinWhale-01</strain>
    </source>
</reference>
<accession>A0A643BPB0</accession>
<proteinExistence type="predicted"/>
<sequence>PLDARNSLKWTMNANFVPFKRGVWPQKLLLMLWVKNGSVMWSKSLVGTTNKVSHESGCLHGRVHLLLRGSPVTDQGRLEKESANLFRVALWTPVQSLTLLHLVDSGPKSLKFANFSISLEKIMSTSVLKAAEYAKLLAKGMKEAKEKCQEETTKRGRLSSLKDSTSESSQK</sequence>
<comment type="caution">
    <text evidence="2">The sequence shown here is derived from an EMBL/GenBank/DDBJ whole genome shotgun (WGS) entry which is preliminary data.</text>
</comment>
<dbReference type="OrthoDB" id="10598386at2759"/>
<feature type="compositionally biased region" description="Low complexity" evidence="1">
    <location>
        <begin position="159"/>
        <end position="171"/>
    </location>
</feature>
<gene>
    <name evidence="2" type="ORF">E2I00_004457</name>
</gene>
<organism evidence="2 3">
    <name type="scientific">Balaenoptera physalus</name>
    <name type="common">Fin whale</name>
    <name type="synonym">Balaena physalus</name>
    <dbReference type="NCBI Taxonomy" id="9770"/>
    <lineage>
        <taxon>Eukaryota</taxon>
        <taxon>Metazoa</taxon>
        <taxon>Chordata</taxon>
        <taxon>Craniata</taxon>
        <taxon>Vertebrata</taxon>
        <taxon>Euteleostomi</taxon>
        <taxon>Mammalia</taxon>
        <taxon>Eutheria</taxon>
        <taxon>Laurasiatheria</taxon>
        <taxon>Artiodactyla</taxon>
        <taxon>Whippomorpha</taxon>
        <taxon>Cetacea</taxon>
        <taxon>Mysticeti</taxon>
        <taxon>Balaenopteridae</taxon>
        <taxon>Balaenoptera</taxon>
    </lineage>
</organism>
<dbReference type="EMBL" id="SGJD01006644">
    <property type="protein sequence ID" value="KAB0389713.1"/>
    <property type="molecule type" value="Genomic_DNA"/>
</dbReference>
<evidence type="ECO:0000313" key="2">
    <source>
        <dbReference type="EMBL" id="KAB0389713.1"/>
    </source>
</evidence>
<keyword evidence="3" id="KW-1185">Reference proteome</keyword>
<feature type="compositionally biased region" description="Basic and acidic residues" evidence="1">
    <location>
        <begin position="144"/>
        <end position="154"/>
    </location>
</feature>
<feature type="non-terminal residue" evidence="2">
    <location>
        <position position="1"/>
    </location>
</feature>
<evidence type="ECO:0000313" key="3">
    <source>
        <dbReference type="Proteomes" id="UP000437017"/>
    </source>
</evidence>
<feature type="region of interest" description="Disordered" evidence="1">
    <location>
        <begin position="144"/>
        <end position="171"/>
    </location>
</feature>
<name>A0A643BPB0_BALPH</name>
<evidence type="ECO:0000256" key="1">
    <source>
        <dbReference type="SAM" id="MobiDB-lite"/>
    </source>
</evidence>
<dbReference type="Gene3D" id="1.20.5.2650">
    <property type="match status" value="1"/>
</dbReference>